<evidence type="ECO:0000313" key="2">
    <source>
        <dbReference type="EnsemblMetazoa" id="SMAR006620-PA"/>
    </source>
</evidence>
<name>T1IZE6_STRMM</name>
<dbReference type="Proteomes" id="UP000014500">
    <property type="component" value="Unassembled WGS sequence"/>
</dbReference>
<evidence type="ECO:0000256" key="1">
    <source>
        <dbReference type="SAM" id="SignalP"/>
    </source>
</evidence>
<keyword evidence="1" id="KW-0732">Signal</keyword>
<dbReference type="EMBL" id="JH431714">
    <property type="status" value="NOT_ANNOTATED_CDS"/>
    <property type="molecule type" value="Genomic_DNA"/>
</dbReference>
<evidence type="ECO:0000313" key="3">
    <source>
        <dbReference type="Proteomes" id="UP000014500"/>
    </source>
</evidence>
<proteinExistence type="predicted"/>
<dbReference type="EnsemblMetazoa" id="SMAR006620-RA">
    <property type="protein sequence ID" value="SMAR006620-PA"/>
    <property type="gene ID" value="SMAR006620"/>
</dbReference>
<accession>T1IZE6</accession>
<feature type="chain" id="PRO_5004579019" description="VWFC domain-containing protein" evidence="1">
    <location>
        <begin position="20"/>
        <end position="103"/>
    </location>
</feature>
<sequence>MKLAIFAFCILALSPLISALRQKGENCDEIGNKCDKYLKCNEKTKQCECSMNCSVVRCNMYPNCTSEQQVLPIDNSKCRCCPVCGEKKNNFLKWKYPSIKYDV</sequence>
<evidence type="ECO:0008006" key="4">
    <source>
        <dbReference type="Google" id="ProtNLM"/>
    </source>
</evidence>
<protein>
    <recommendedName>
        <fullName evidence="4">VWFC domain-containing protein</fullName>
    </recommendedName>
</protein>
<dbReference type="HOGENOM" id="CLU_2267094_0_0_1"/>
<keyword evidence="3" id="KW-1185">Reference proteome</keyword>
<organism evidence="2 3">
    <name type="scientific">Strigamia maritima</name>
    <name type="common">European centipede</name>
    <name type="synonym">Geophilus maritimus</name>
    <dbReference type="NCBI Taxonomy" id="126957"/>
    <lineage>
        <taxon>Eukaryota</taxon>
        <taxon>Metazoa</taxon>
        <taxon>Ecdysozoa</taxon>
        <taxon>Arthropoda</taxon>
        <taxon>Myriapoda</taxon>
        <taxon>Chilopoda</taxon>
        <taxon>Pleurostigmophora</taxon>
        <taxon>Geophilomorpha</taxon>
        <taxon>Linotaeniidae</taxon>
        <taxon>Strigamia</taxon>
    </lineage>
</organism>
<reference evidence="2" key="2">
    <citation type="submission" date="2015-02" db="UniProtKB">
        <authorList>
            <consortium name="EnsemblMetazoa"/>
        </authorList>
    </citation>
    <scope>IDENTIFICATION</scope>
</reference>
<feature type="signal peptide" evidence="1">
    <location>
        <begin position="1"/>
        <end position="19"/>
    </location>
</feature>
<reference evidence="3" key="1">
    <citation type="submission" date="2011-05" db="EMBL/GenBank/DDBJ databases">
        <authorList>
            <person name="Richards S.R."/>
            <person name="Qu J."/>
            <person name="Jiang H."/>
            <person name="Jhangiani S.N."/>
            <person name="Agravi P."/>
            <person name="Goodspeed R."/>
            <person name="Gross S."/>
            <person name="Mandapat C."/>
            <person name="Jackson L."/>
            <person name="Mathew T."/>
            <person name="Pu L."/>
            <person name="Thornton R."/>
            <person name="Saada N."/>
            <person name="Wilczek-Boney K.B."/>
            <person name="Lee S."/>
            <person name="Kovar C."/>
            <person name="Wu Y."/>
            <person name="Scherer S.E."/>
            <person name="Worley K.C."/>
            <person name="Muzny D.M."/>
            <person name="Gibbs R."/>
        </authorList>
    </citation>
    <scope>NUCLEOTIDE SEQUENCE</scope>
    <source>
        <strain evidence="3">Brora</strain>
    </source>
</reference>
<dbReference type="AlphaFoldDB" id="T1IZE6"/>